<dbReference type="GO" id="GO:0004000">
    <property type="term" value="F:adenosine deaminase activity"/>
    <property type="evidence" value="ECO:0007669"/>
    <property type="project" value="TreeGrafter"/>
</dbReference>
<dbReference type="Proteomes" id="UP000461880">
    <property type="component" value="Unassembled WGS sequence"/>
</dbReference>
<name>A0A7X2TFK0_9FIRM</name>
<sequence>MENKKNCWKKCFYLDLEKDMPVHLSMEDEHLFYELETPNHHTGNLIRNLAHLCHLPLSENEEGMLVIRGEVPCYIDGKNEEVWIFRLGNTKVANIYRDGRIEMKASIPAISKTLMSQTRDYRLSEGKTIFKTYIRREVKFHSDLHTHMNGNLMPDVLIAIGIVHQIRYPLYYVRKLNLTVSESQQEMLEAQRKQVARQFIHSDLRGKYLDRKINDNTFINFADLVLNNLEHAEENLVKIRNSLAVMKDGQAVFTNLEKVYLYRYVFCKGRESEDQIDLHDIEHIPDSEIREAAEQMLKDHQNPEYAENTIFQDKLLWIARQYAAQGITYAEISDTTLVKEHDCLRMLAEVHAVMPAVTRETGVTLRFLAAMRRIPLTIVKDQVTPADYLSSNLNTMKAVSYDPYVAGCDIVGEEINDIIELKPMFRELVKIPARDPSFVIRIHAGENDSLKDNMSHSIACVKDSLAPGQPMPIMRLGHGLYSCGLKTKKGKELLEDLKKYHITLEFQITSNVRLNNLNSLASHPLRSYLKEGISCVQGTDGAALYGTSPIDEQLSLEKLLDLSYDELKQMHDSEAAVIAQQMKSFEEKKIAFRKLQGSLSPEETILRIMQNQDPASSISWGMQKRMDSYQALKDQIEDYPWDKEPVVVAGGSFNTQSRMTHVTKKGTQILDAIMERLDPEEVFFVIGHQLKGYERYLAEHNAKGFLIFAVVPSMLDPAEIRRLKKAGVSIRVSPESEDMGIYKSFNYEIFERRPSIVIGFDGNSAGANLIQEAKNGKGKASIFVYSGSKGLKEKAESLEGYVSFFEDESAADNILIALQKG</sequence>
<keyword evidence="4" id="KW-0479">Metal-binding</keyword>
<organism evidence="8 9">
    <name type="scientific">Stecheria intestinalis</name>
    <dbReference type="NCBI Taxonomy" id="2606630"/>
    <lineage>
        <taxon>Bacteria</taxon>
        <taxon>Bacillati</taxon>
        <taxon>Bacillota</taxon>
        <taxon>Erysipelotrichia</taxon>
        <taxon>Erysipelotrichales</taxon>
        <taxon>Erysipelotrichaceae</taxon>
        <taxon>Stecheria</taxon>
    </lineage>
</organism>
<reference evidence="8 9" key="1">
    <citation type="submission" date="2019-08" db="EMBL/GenBank/DDBJ databases">
        <title>In-depth cultivation of the pig gut microbiome towards novel bacterial diversity and tailored functional studies.</title>
        <authorList>
            <person name="Wylensek D."/>
            <person name="Hitch T.C.A."/>
            <person name="Clavel T."/>
        </authorList>
    </citation>
    <scope>NUCLEOTIDE SEQUENCE [LARGE SCALE GENOMIC DNA]</scope>
    <source>
        <strain evidence="8 9">Oil+RF-744-GAM-WT-6</strain>
    </source>
</reference>
<evidence type="ECO:0000256" key="2">
    <source>
        <dbReference type="ARBA" id="ARBA00006676"/>
    </source>
</evidence>
<evidence type="ECO:0000313" key="8">
    <source>
        <dbReference type="EMBL" id="MSS58265.1"/>
    </source>
</evidence>
<dbReference type="EC" id="3.5.4.4" evidence="3"/>
<evidence type="ECO:0000256" key="3">
    <source>
        <dbReference type="ARBA" id="ARBA00012784"/>
    </source>
</evidence>
<dbReference type="Pfam" id="PF00962">
    <property type="entry name" value="A_deaminase"/>
    <property type="match status" value="1"/>
</dbReference>
<evidence type="ECO:0000256" key="6">
    <source>
        <dbReference type="ARBA" id="ARBA00022833"/>
    </source>
</evidence>
<dbReference type="InterPro" id="IPR006330">
    <property type="entry name" value="Ado/ade_deaminase"/>
</dbReference>
<accession>A0A7X2TFK0</accession>
<dbReference type="PANTHER" id="PTHR11409:SF43">
    <property type="entry name" value="ADENOSINE DEAMINASE"/>
    <property type="match status" value="1"/>
</dbReference>
<dbReference type="GO" id="GO:0006154">
    <property type="term" value="P:adenosine catabolic process"/>
    <property type="evidence" value="ECO:0007669"/>
    <property type="project" value="TreeGrafter"/>
</dbReference>
<evidence type="ECO:0000256" key="5">
    <source>
        <dbReference type="ARBA" id="ARBA00022801"/>
    </source>
</evidence>
<keyword evidence="9" id="KW-1185">Reference proteome</keyword>
<evidence type="ECO:0000256" key="1">
    <source>
        <dbReference type="ARBA" id="ARBA00001947"/>
    </source>
</evidence>
<comment type="similarity">
    <text evidence="2">Belongs to the metallo-dependent hydrolases superfamily. Adenosine and AMP deaminases family.</text>
</comment>
<keyword evidence="5" id="KW-0378">Hydrolase</keyword>
<comment type="cofactor">
    <cofactor evidence="1">
        <name>Zn(2+)</name>
        <dbReference type="ChEBI" id="CHEBI:29105"/>
    </cofactor>
</comment>
<dbReference type="AlphaFoldDB" id="A0A7X2TFK0"/>
<dbReference type="GO" id="GO:0005829">
    <property type="term" value="C:cytosol"/>
    <property type="evidence" value="ECO:0007669"/>
    <property type="project" value="TreeGrafter"/>
</dbReference>
<evidence type="ECO:0000259" key="7">
    <source>
        <dbReference type="Pfam" id="PF00962"/>
    </source>
</evidence>
<evidence type="ECO:0000256" key="4">
    <source>
        <dbReference type="ARBA" id="ARBA00022723"/>
    </source>
</evidence>
<dbReference type="SUPFAM" id="SSF51556">
    <property type="entry name" value="Metallo-dependent hydrolases"/>
    <property type="match status" value="1"/>
</dbReference>
<feature type="domain" description="Adenosine deaminase" evidence="7">
    <location>
        <begin position="319"/>
        <end position="571"/>
    </location>
</feature>
<comment type="caution">
    <text evidence="8">The sequence shown here is derived from an EMBL/GenBank/DDBJ whole genome shotgun (WGS) entry which is preliminary data.</text>
</comment>
<protein>
    <recommendedName>
        <fullName evidence="3">adenosine deaminase</fullName>
        <ecNumber evidence="3">3.5.4.4</ecNumber>
    </recommendedName>
</protein>
<dbReference type="RefSeq" id="WP_154503971.1">
    <property type="nucleotide sequence ID" value="NZ_VUMN01000009.1"/>
</dbReference>
<evidence type="ECO:0000313" key="9">
    <source>
        <dbReference type="Proteomes" id="UP000461880"/>
    </source>
</evidence>
<dbReference type="InterPro" id="IPR032466">
    <property type="entry name" value="Metal_Hydrolase"/>
</dbReference>
<dbReference type="GO" id="GO:0046103">
    <property type="term" value="P:inosine biosynthetic process"/>
    <property type="evidence" value="ECO:0007669"/>
    <property type="project" value="TreeGrafter"/>
</dbReference>
<dbReference type="GO" id="GO:0043103">
    <property type="term" value="P:hypoxanthine salvage"/>
    <property type="evidence" value="ECO:0007669"/>
    <property type="project" value="TreeGrafter"/>
</dbReference>
<dbReference type="PANTHER" id="PTHR11409">
    <property type="entry name" value="ADENOSINE DEAMINASE"/>
    <property type="match status" value="1"/>
</dbReference>
<dbReference type="Gene3D" id="3.20.20.140">
    <property type="entry name" value="Metal-dependent hydrolases"/>
    <property type="match status" value="1"/>
</dbReference>
<keyword evidence="6" id="KW-0862">Zinc</keyword>
<dbReference type="InterPro" id="IPR001365">
    <property type="entry name" value="A_deaminase_dom"/>
</dbReference>
<dbReference type="GO" id="GO:0046872">
    <property type="term" value="F:metal ion binding"/>
    <property type="evidence" value="ECO:0007669"/>
    <property type="project" value="UniProtKB-KW"/>
</dbReference>
<gene>
    <name evidence="8" type="ORF">FYJ51_05025</name>
</gene>
<proteinExistence type="inferred from homology"/>
<dbReference type="EMBL" id="VUMN01000009">
    <property type="protein sequence ID" value="MSS58265.1"/>
    <property type="molecule type" value="Genomic_DNA"/>
</dbReference>